<reference evidence="4 5" key="1">
    <citation type="journal article" date="2023" name="Arcadia Sci">
        <title>De novo assembly of a long-read Amblyomma americanum tick genome.</title>
        <authorList>
            <person name="Chou S."/>
            <person name="Poskanzer K.E."/>
            <person name="Rollins M."/>
            <person name="Thuy-Boun P.S."/>
        </authorList>
    </citation>
    <scope>NUCLEOTIDE SEQUENCE [LARGE SCALE GENOMIC DNA]</scope>
    <source>
        <strain evidence="4">F_SG_1</strain>
        <tissue evidence="4">Salivary glands</tissue>
    </source>
</reference>
<feature type="compositionally biased region" description="Acidic residues" evidence="3">
    <location>
        <begin position="704"/>
        <end position="717"/>
    </location>
</feature>
<feature type="region of interest" description="Disordered" evidence="3">
    <location>
        <begin position="791"/>
        <end position="978"/>
    </location>
</feature>
<feature type="compositionally biased region" description="Polar residues" evidence="3">
    <location>
        <begin position="301"/>
        <end position="310"/>
    </location>
</feature>
<evidence type="ECO:0000256" key="3">
    <source>
        <dbReference type="SAM" id="MobiDB-lite"/>
    </source>
</evidence>
<feature type="region of interest" description="Disordered" evidence="3">
    <location>
        <begin position="301"/>
        <end position="325"/>
    </location>
</feature>
<dbReference type="GO" id="GO:0005634">
    <property type="term" value="C:nucleus"/>
    <property type="evidence" value="ECO:0007669"/>
    <property type="project" value="TreeGrafter"/>
</dbReference>
<feature type="region of interest" description="Disordered" evidence="3">
    <location>
        <begin position="1002"/>
        <end position="1025"/>
    </location>
</feature>
<dbReference type="Pfam" id="PF04499">
    <property type="entry name" value="SAPS"/>
    <property type="match status" value="1"/>
</dbReference>
<keyword evidence="5" id="KW-1185">Reference proteome</keyword>
<dbReference type="Gene3D" id="1.25.10.10">
    <property type="entry name" value="Leucine-rich Repeat Variant"/>
    <property type="match status" value="1"/>
</dbReference>
<feature type="compositionally biased region" description="Low complexity" evidence="3">
    <location>
        <begin position="882"/>
        <end position="892"/>
    </location>
</feature>
<dbReference type="InterPro" id="IPR011989">
    <property type="entry name" value="ARM-like"/>
</dbReference>
<feature type="compositionally biased region" description="Low complexity" evidence="3">
    <location>
        <begin position="908"/>
        <end position="922"/>
    </location>
</feature>
<evidence type="ECO:0000256" key="2">
    <source>
        <dbReference type="ARBA" id="ARBA00023306"/>
    </source>
</evidence>
<dbReference type="InterPro" id="IPR007587">
    <property type="entry name" value="SAPS"/>
</dbReference>
<comment type="caution">
    <text evidence="4">The sequence shown here is derived from an EMBL/GenBank/DDBJ whole genome shotgun (WGS) entry which is preliminary data.</text>
</comment>
<dbReference type="GO" id="GO:0019903">
    <property type="term" value="F:protein phosphatase binding"/>
    <property type="evidence" value="ECO:0007669"/>
    <property type="project" value="InterPro"/>
</dbReference>
<organism evidence="4 5">
    <name type="scientific">Amblyomma americanum</name>
    <name type="common">Lone star tick</name>
    <dbReference type="NCBI Taxonomy" id="6943"/>
    <lineage>
        <taxon>Eukaryota</taxon>
        <taxon>Metazoa</taxon>
        <taxon>Ecdysozoa</taxon>
        <taxon>Arthropoda</taxon>
        <taxon>Chelicerata</taxon>
        <taxon>Arachnida</taxon>
        <taxon>Acari</taxon>
        <taxon>Parasitiformes</taxon>
        <taxon>Ixodida</taxon>
        <taxon>Ixodoidea</taxon>
        <taxon>Ixodidae</taxon>
        <taxon>Amblyomminae</taxon>
        <taxon>Amblyomma</taxon>
    </lineage>
</organism>
<gene>
    <name evidence="4" type="ORF">V5799_020900</name>
</gene>
<keyword evidence="2" id="KW-0131">Cell cycle</keyword>
<proteinExistence type="inferred from homology"/>
<evidence type="ECO:0000256" key="1">
    <source>
        <dbReference type="ARBA" id="ARBA00006180"/>
    </source>
</evidence>
<protein>
    <submittedName>
        <fullName evidence="4">Uncharacterized protein</fullName>
    </submittedName>
</protein>
<evidence type="ECO:0000313" key="5">
    <source>
        <dbReference type="Proteomes" id="UP001321473"/>
    </source>
</evidence>
<dbReference type="SUPFAM" id="SSF48371">
    <property type="entry name" value="ARM repeat"/>
    <property type="match status" value="1"/>
</dbReference>
<feature type="region of interest" description="Disordered" evidence="3">
    <location>
        <begin position="695"/>
        <end position="732"/>
    </location>
</feature>
<dbReference type="InterPro" id="IPR016024">
    <property type="entry name" value="ARM-type_fold"/>
</dbReference>
<comment type="similarity">
    <text evidence="1">Belongs to the SAPS family.</text>
</comment>
<sequence length="1025" mass="110950">MRRDTLETPSRAVNMFWKFNLITTSHVETLLSKENVTLKELMDEEDILQECKAQTKRLVEFLVKPEVMDELVELITHEPPEEVDEKLRYKYPNIACEILTSDVPQINDTLVRSETLMAKLLGFLDNEPPLNPLLASFFTKTASILISRRADSMFYVCMQKEDFVALLLKHIETSAIMDLLLKFVACTDSEALRTSITQWLDGAKVVQQLVALIDPACSEEKHSNASEALCEMIKLSREQMSLLQEKAPTDPLLESLESTETVAEMLEHMFSGDRTCESVFVNGISVLLSLLEFRKQGLAGQQQQNSNNADGPNGGGPGGGGGPSMMQSETACFTSIFFRSENAEQMTALDVERLRVGVNRVLAAVLPRLADFLKLLTDPPQKLCWTTTFGVLDPPLGQTRLEVCHLVNALINSNNEDVNKKLAELGALPIILDLFFEYSWNNFLHTQVAQLVSAVISSAHSLDQEGNKVHPLLDQLLGACTLVQRCLDAWDANSLEQSQPGKHRRGYMGHLTKIVNDIVAAADSGNNSEIVRERLKDLPEEAQGRWKTFTTETLVEVNRKNTVSLAGGMPNVSSTDDDECIDPRDVSFHQEAALQQVFPRSVQQAFSDYQMEQVTSNFVEQFGFNDDEFVEADENLVGQLDQLARANFQLPPEVNMQSHAELFERVCREKVQTLDDADSDDDIWDDKEVVLSPDTRARRRLTDDSEEPYSSDSEDDEGPRPSAVATSSEEVKMEVDQATELDTVAMDTTSPWDNAATSNAESGWATFDNFANFGAANFEAAADTTTPAMPVAMETSEPVPSPPEVQALIVSSPQPTDEPDSTKGPEAVPGPTAATEPSALEQKPAVESTTAGDVPKVECSDSTPRASASDAASVNCVELNSEEVSSSADASVQGNRLPECIEAGPADSSPGNSSVGSSHSSVLKPVVATAVPCANGPVPSAEPPKTCSAAQTASAERLEDTANKTSSNGTTTSESAAVAIMTEPSAAASIGSAEILAPTTSVAQVTGAPAAATASPQPQVQNGPL</sequence>
<dbReference type="PANTHER" id="PTHR12634:SF8">
    <property type="entry name" value="FIERY MOUNTAIN, ISOFORM D"/>
    <property type="match status" value="1"/>
</dbReference>
<dbReference type="PANTHER" id="PTHR12634">
    <property type="entry name" value="SIT4 YEAST -ASSOCIATING PROTEIN-RELATED"/>
    <property type="match status" value="1"/>
</dbReference>
<feature type="compositionally biased region" description="Polar residues" evidence="3">
    <location>
        <begin position="963"/>
        <end position="975"/>
    </location>
</feature>
<accession>A0AAQ4ESS3</accession>
<feature type="compositionally biased region" description="Gly residues" evidence="3">
    <location>
        <begin position="312"/>
        <end position="323"/>
    </location>
</feature>
<feature type="compositionally biased region" description="Polar residues" evidence="3">
    <location>
        <begin position="860"/>
        <end position="872"/>
    </location>
</feature>
<evidence type="ECO:0000313" key="4">
    <source>
        <dbReference type="EMBL" id="KAK8777760.1"/>
    </source>
</evidence>
<name>A0AAQ4ESS3_AMBAM</name>
<dbReference type="AlphaFoldDB" id="A0AAQ4ESS3"/>
<dbReference type="EMBL" id="JARKHS020011500">
    <property type="protein sequence ID" value="KAK8777760.1"/>
    <property type="molecule type" value="Genomic_DNA"/>
</dbReference>
<dbReference type="GO" id="GO:0005829">
    <property type="term" value="C:cytosol"/>
    <property type="evidence" value="ECO:0007669"/>
    <property type="project" value="TreeGrafter"/>
</dbReference>
<dbReference type="Proteomes" id="UP001321473">
    <property type="component" value="Unassembled WGS sequence"/>
</dbReference>
<dbReference type="GO" id="GO:0019888">
    <property type="term" value="F:protein phosphatase regulator activity"/>
    <property type="evidence" value="ECO:0007669"/>
    <property type="project" value="TreeGrafter"/>
</dbReference>